<evidence type="ECO:0000259" key="7">
    <source>
        <dbReference type="Pfam" id="PF01765"/>
    </source>
</evidence>
<comment type="similarity">
    <text evidence="2">Belongs to the RRF family.</text>
</comment>
<protein>
    <recommendedName>
        <fullName evidence="3">Ribosome-recycling factor, chloroplastic</fullName>
    </recommendedName>
    <alternativeName>
        <fullName evidence="5">Ribosome-releasing factor, chloroplastic</fullName>
    </alternativeName>
</protein>
<comment type="caution">
    <text evidence="8">The sequence shown here is derived from an EMBL/GenBank/DDBJ whole genome shotgun (WGS) entry which is preliminary data.</text>
</comment>
<dbReference type="PANTHER" id="PTHR20982:SF3">
    <property type="entry name" value="MITOCHONDRIAL RIBOSOME RECYCLING FACTOR PSEUDO 1"/>
    <property type="match status" value="1"/>
</dbReference>
<feature type="compositionally biased region" description="Basic residues" evidence="6">
    <location>
        <begin position="154"/>
        <end position="165"/>
    </location>
</feature>
<dbReference type="Gene3D" id="1.10.132.20">
    <property type="entry name" value="Ribosome-recycling factor"/>
    <property type="match status" value="1"/>
</dbReference>
<dbReference type="SUPFAM" id="SSF55194">
    <property type="entry name" value="Ribosome recycling factor, RRF"/>
    <property type="match status" value="1"/>
</dbReference>
<dbReference type="Proteomes" id="UP000265515">
    <property type="component" value="Unassembled WGS sequence"/>
</dbReference>
<sequence length="391" mass="43105">MISLCRSRASGLTRLTARISNGGEAVANQSFNEGSCFGNVSAPSERDLVNQGQSVSSGIHPLLARRYFARLIRPVPANPQWNALPASPSHAGHREYCSFLHRGKPSDVNPNSIQRQFCNDRRMGLSSVTPSCWCSSAKKSDMWDFVQLRAYAKKAKTKKARGKGGGKHDRVDSDSEGDDEDEDEDKHGQQLGRRSGSKADGVVHGHQAEGRPVKTVRCQMVEVIDAFTEELAQLRTGRASPSLLSHINVRYGGDGTFPLNTIAAVTVRDPQTLGVLVYDRNMIDAVEKAIMDSPSGLFPKRTEDGCLVPLPRMTEEVREVVAKEAARASENAKVRLRRVRKDGLAMLKKDSEGMSEDDTKRQEKEIEEVTKDFVNHVATLSRAKEKEILHG</sequence>
<feature type="domain" description="Ribosome recycling factor" evidence="7">
    <location>
        <begin position="227"/>
        <end position="389"/>
    </location>
</feature>
<dbReference type="InterPro" id="IPR002661">
    <property type="entry name" value="Ribosome_recyc_fac"/>
</dbReference>
<dbReference type="EMBL" id="BFEA01000126">
    <property type="protein sequence ID" value="GBG70194.1"/>
    <property type="molecule type" value="Genomic_DNA"/>
</dbReference>
<dbReference type="Gene3D" id="3.30.1360.40">
    <property type="match status" value="1"/>
</dbReference>
<keyword evidence="4" id="KW-0648">Protein biosynthesis</keyword>
<dbReference type="Gramene" id="GBG70194">
    <property type="protein sequence ID" value="GBG70194"/>
    <property type="gene ID" value="CBR_g6325"/>
</dbReference>
<evidence type="ECO:0000256" key="4">
    <source>
        <dbReference type="ARBA" id="ARBA00022917"/>
    </source>
</evidence>
<evidence type="ECO:0000313" key="9">
    <source>
        <dbReference type="Proteomes" id="UP000265515"/>
    </source>
</evidence>
<dbReference type="GO" id="GO:0043023">
    <property type="term" value="F:ribosomal large subunit binding"/>
    <property type="evidence" value="ECO:0007669"/>
    <property type="project" value="TreeGrafter"/>
</dbReference>
<dbReference type="InterPro" id="IPR023584">
    <property type="entry name" value="Ribosome_recyc_fac_dom"/>
</dbReference>
<reference evidence="8 9" key="1">
    <citation type="journal article" date="2018" name="Cell">
        <title>The Chara Genome: Secondary Complexity and Implications for Plant Terrestrialization.</title>
        <authorList>
            <person name="Nishiyama T."/>
            <person name="Sakayama H."/>
            <person name="Vries J.D."/>
            <person name="Buschmann H."/>
            <person name="Saint-Marcoux D."/>
            <person name="Ullrich K.K."/>
            <person name="Haas F.B."/>
            <person name="Vanderstraeten L."/>
            <person name="Becker D."/>
            <person name="Lang D."/>
            <person name="Vosolsobe S."/>
            <person name="Rombauts S."/>
            <person name="Wilhelmsson P.K.I."/>
            <person name="Janitza P."/>
            <person name="Kern R."/>
            <person name="Heyl A."/>
            <person name="Rumpler F."/>
            <person name="Villalobos L.I.A.C."/>
            <person name="Clay J.M."/>
            <person name="Skokan R."/>
            <person name="Toyoda A."/>
            <person name="Suzuki Y."/>
            <person name="Kagoshima H."/>
            <person name="Schijlen E."/>
            <person name="Tajeshwar N."/>
            <person name="Catarino B."/>
            <person name="Hetherington A.J."/>
            <person name="Saltykova A."/>
            <person name="Bonnot C."/>
            <person name="Breuninger H."/>
            <person name="Symeonidi A."/>
            <person name="Radhakrishnan G.V."/>
            <person name="Van Nieuwerburgh F."/>
            <person name="Deforce D."/>
            <person name="Chang C."/>
            <person name="Karol K.G."/>
            <person name="Hedrich R."/>
            <person name="Ulvskov P."/>
            <person name="Glockner G."/>
            <person name="Delwiche C.F."/>
            <person name="Petrasek J."/>
            <person name="Van de Peer Y."/>
            <person name="Friml J."/>
            <person name="Beilby M."/>
            <person name="Dolan L."/>
            <person name="Kohara Y."/>
            <person name="Sugano S."/>
            <person name="Fujiyama A."/>
            <person name="Delaux P.-M."/>
            <person name="Quint M."/>
            <person name="TheiBen G."/>
            <person name="Hagemann M."/>
            <person name="Harholt J."/>
            <person name="Dunand C."/>
            <person name="Zachgo S."/>
            <person name="Langdale J."/>
            <person name="Maumus F."/>
            <person name="Straeten D.V.D."/>
            <person name="Gould S.B."/>
            <person name="Rensing S.A."/>
        </authorList>
    </citation>
    <scope>NUCLEOTIDE SEQUENCE [LARGE SCALE GENOMIC DNA]</scope>
    <source>
        <strain evidence="8 9">S276</strain>
    </source>
</reference>
<feature type="compositionally biased region" description="Basic and acidic residues" evidence="6">
    <location>
        <begin position="201"/>
        <end position="210"/>
    </location>
</feature>
<dbReference type="STRING" id="69332.A0A388KJG5"/>
<feature type="compositionally biased region" description="Acidic residues" evidence="6">
    <location>
        <begin position="174"/>
        <end position="184"/>
    </location>
</feature>
<evidence type="ECO:0000256" key="5">
    <source>
        <dbReference type="ARBA" id="ARBA00032397"/>
    </source>
</evidence>
<dbReference type="GO" id="GO:0006412">
    <property type="term" value="P:translation"/>
    <property type="evidence" value="ECO:0007669"/>
    <property type="project" value="UniProtKB-KW"/>
</dbReference>
<evidence type="ECO:0000256" key="3">
    <source>
        <dbReference type="ARBA" id="ARBA00014063"/>
    </source>
</evidence>
<dbReference type="OrthoDB" id="407355at2759"/>
<evidence type="ECO:0000256" key="1">
    <source>
        <dbReference type="ARBA" id="ARBA00002952"/>
    </source>
</evidence>
<evidence type="ECO:0000256" key="2">
    <source>
        <dbReference type="ARBA" id="ARBA00005912"/>
    </source>
</evidence>
<keyword evidence="9" id="KW-1185">Reference proteome</keyword>
<evidence type="ECO:0000256" key="6">
    <source>
        <dbReference type="SAM" id="MobiDB-lite"/>
    </source>
</evidence>
<dbReference type="InterPro" id="IPR036191">
    <property type="entry name" value="RRF_sf"/>
</dbReference>
<accession>A0A388KJG5</accession>
<dbReference type="GO" id="GO:0005739">
    <property type="term" value="C:mitochondrion"/>
    <property type="evidence" value="ECO:0007669"/>
    <property type="project" value="TreeGrafter"/>
</dbReference>
<gene>
    <name evidence="8" type="ORF">CBR_g6325</name>
</gene>
<name>A0A388KJG5_CHABU</name>
<dbReference type="Pfam" id="PF01765">
    <property type="entry name" value="RRF"/>
    <property type="match status" value="1"/>
</dbReference>
<dbReference type="PANTHER" id="PTHR20982">
    <property type="entry name" value="RIBOSOME RECYCLING FACTOR"/>
    <property type="match status" value="1"/>
</dbReference>
<evidence type="ECO:0000313" key="8">
    <source>
        <dbReference type="EMBL" id="GBG70194.1"/>
    </source>
</evidence>
<feature type="region of interest" description="Disordered" evidence="6">
    <location>
        <begin position="154"/>
        <end position="210"/>
    </location>
</feature>
<comment type="function">
    <text evidence="1">Responsible for the release of ribosomes from messenger RNA at the termination of chloroplastic protein biosynthesis.</text>
</comment>
<organism evidence="8 9">
    <name type="scientific">Chara braunii</name>
    <name type="common">Braun's stonewort</name>
    <dbReference type="NCBI Taxonomy" id="69332"/>
    <lineage>
        <taxon>Eukaryota</taxon>
        <taxon>Viridiplantae</taxon>
        <taxon>Streptophyta</taxon>
        <taxon>Charophyceae</taxon>
        <taxon>Charales</taxon>
        <taxon>Characeae</taxon>
        <taxon>Chara</taxon>
    </lineage>
</organism>
<proteinExistence type="inferred from homology"/>
<dbReference type="AlphaFoldDB" id="A0A388KJG5"/>